<evidence type="ECO:0000313" key="12">
    <source>
        <dbReference type="Proteomes" id="UP000815325"/>
    </source>
</evidence>
<dbReference type="EC" id="2.7.13.3" evidence="4"/>
<keyword evidence="12" id="KW-1185">Reference proteome</keyword>
<evidence type="ECO:0000256" key="7">
    <source>
        <dbReference type="ARBA" id="ARBA00022989"/>
    </source>
</evidence>
<comment type="similarity">
    <text evidence="3">Belongs to the archaeal/bacterial/fungal opsin family.</text>
</comment>
<feature type="transmembrane region" description="Helical" evidence="9">
    <location>
        <begin position="85"/>
        <end position="106"/>
    </location>
</feature>
<evidence type="ECO:0000256" key="4">
    <source>
        <dbReference type="ARBA" id="ARBA00012438"/>
    </source>
</evidence>
<keyword evidence="6 9" id="KW-0812">Transmembrane</keyword>
<keyword evidence="5" id="KW-0597">Phosphoprotein</keyword>
<accession>A0ABQ7GIN4</accession>
<comment type="catalytic activity">
    <reaction evidence="1">
        <text>ATP + protein L-histidine = ADP + protein N-phospho-L-histidine.</text>
        <dbReference type="EC" id="2.7.13.3"/>
    </reaction>
</comment>
<keyword evidence="7 9" id="KW-1133">Transmembrane helix</keyword>
<comment type="subcellular location">
    <subcellularLocation>
        <location evidence="2">Membrane</location>
        <topology evidence="2">Multi-pass membrane protein</topology>
    </subcellularLocation>
</comment>
<dbReference type="Pfam" id="PF02518">
    <property type="entry name" value="HATPase_c"/>
    <property type="match status" value="1"/>
</dbReference>
<dbReference type="InterPro" id="IPR001425">
    <property type="entry name" value="Arc/bac/fun_rhodopsins"/>
</dbReference>
<proteinExistence type="inferred from homology"/>
<evidence type="ECO:0000256" key="3">
    <source>
        <dbReference type="ARBA" id="ARBA00008130"/>
    </source>
</evidence>
<reference evidence="11" key="1">
    <citation type="submission" date="2017-08" db="EMBL/GenBank/DDBJ databases">
        <authorList>
            <person name="Polle J.E."/>
            <person name="Barry K."/>
            <person name="Cushman J."/>
            <person name="Schmutz J."/>
            <person name="Tran D."/>
            <person name="Hathwaick L.T."/>
            <person name="Yim W.C."/>
            <person name="Jenkins J."/>
            <person name="Mckie-Krisberg Z.M."/>
            <person name="Prochnik S."/>
            <person name="Lindquist E."/>
            <person name="Dockter R.B."/>
            <person name="Adam C."/>
            <person name="Molina H."/>
            <person name="Bunkerborg J."/>
            <person name="Jin E."/>
            <person name="Buchheim M."/>
            <person name="Magnuson J."/>
        </authorList>
    </citation>
    <scope>NUCLEOTIDE SEQUENCE</scope>
    <source>
        <strain evidence="11">CCAP 19/18</strain>
    </source>
</reference>
<dbReference type="Gene3D" id="1.10.287.130">
    <property type="match status" value="1"/>
</dbReference>
<dbReference type="PANTHER" id="PTHR43719:SF28">
    <property type="entry name" value="PEROXIDE STRESS-ACTIVATED HISTIDINE KINASE MAK1-RELATED"/>
    <property type="match status" value="1"/>
</dbReference>
<dbReference type="Proteomes" id="UP000815325">
    <property type="component" value="Unassembled WGS sequence"/>
</dbReference>
<evidence type="ECO:0000313" key="11">
    <source>
        <dbReference type="EMBL" id="KAF5834465.1"/>
    </source>
</evidence>
<dbReference type="SUPFAM" id="SSF81321">
    <property type="entry name" value="Family A G protein-coupled receptor-like"/>
    <property type="match status" value="1"/>
</dbReference>
<evidence type="ECO:0000259" key="10">
    <source>
        <dbReference type="PROSITE" id="PS50109"/>
    </source>
</evidence>
<dbReference type="SMART" id="SM00387">
    <property type="entry name" value="HATPase_c"/>
    <property type="match status" value="1"/>
</dbReference>
<dbReference type="Gene3D" id="1.20.1070.10">
    <property type="entry name" value="Rhodopsin 7-helix transmembrane proteins"/>
    <property type="match status" value="1"/>
</dbReference>
<comment type="caution">
    <text evidence="11">The sequence shown here is derived from an EMBL/GenBank/DDBJ whole genome shotgun (WGS) entry which is preliminary data.</text>
</comment>
<dbReference type="InterPro" id="IPR003594">
    <property type="entry name" value="HATPase_dom"/>
</dbReference>
<evidence type="ECO:0000256" key="6">
    <source>
        <dbReference type="ARBA" id="ARBA00022692"/>
    </source>
</evidence>
<organism evidence="11 12">
    <name type="scientific">Dunaliella salina</name>
    <name type="common">Green alga</name>
    <name type="synonym">Protococcus salinus</name>
    <dbReference type="NCBI Taxonomy" id="3046"/>
    <lineage>
        <taxon>Eukaryota</taxon>
        <taxon>Viridiplantae</taxon>
        <taxon>Chlorophyta</taxon>
        <taxon>core chlorophytes</taxon>
        <taxon>Chlorophyceae</taxon>
        <taxon>CS clade</taxon>
        <taxon>Chlamydomonadales</taxon>
        <taxon>Dunaliellaceae</taxon>
        <taxon>Dunaliella</taxon>
    </lineage>
</organism>
<dbReference type="InterPro" id="IPR036890">
    <property type="entry name" value="HATPase_C_sf"/>
</dbReference>
<dbReference type="Pfam" id="PF01036">
    <property type="entry name" value="Bac_rhodopsin"/>
    <property type="match status" value="1"/>
</dbReference>
<gene>
    <name evidence="11" type="ORF">DUNSADRAFT_8821</name>
</gene>
<name>A0ABQ7GIN4_DUNSA</name>
<evidence type="ECO:0000256" key="8">
    <source>
        <dbReference type="ARBA" id="ARBA00023136"/>
    </source>
</evidence>
<dbReference type="PANTHER" id="PTHR43719">
    <property type="entry name" value="TWO-COMPONENT HISTIDINE KINASE"/>
    <property type="match status" value="1"/>
</dbReference>
<dbReference type="EMBL" id="MU069754">
    <property type="protein sequence ID" value="KAF5834465.1"/>
    <property type="molecule type" value="Genomic_DNA"/>
</dbReference>
<feature type="transmembrane region" description="Helical" evidence="9">
    <location>
        <begin position="12"/>
        <end position="36"/>
    </location>
</feature>
<evidence type="ECO:0000256" key="2">
    <source>
        <dbReference type="ARBA" id="ARBA00004141"/>
    </source>
</evidence>
<feature type="domain" description="Histidine kinase" evidence="10">
    <location>
        <begin position="116"/>
        <end position="294"/>
    </location>
</feature>
<sequence length="474" mass="52504">MPTSVRCTTAGIPFGLSTCFFVFVMYELGCMVASAIKESASESVNSRNSLVFIYICTLLIWSLFPVAWLTTYFNPTDIFTNESLIMFANFGAKVLFSSSIMYGNYITIAQRRVMARLDLENKDRIQMVTDLKEAVSRKLNPKGQHFLRTIKNSSNHLLNIINDILDVAALKEGKLTIKHEAVNLSKAVEHVCDIVSPLAKKEVAIERRSHPGTPLIVGDFSRIVQILYNLMGNSLKFTQRGLVRVTVAPADRSATHVIITVEDTGIGISQDKIPHIWGAFEQVGVETGRLATRKKNVCDHPRGTNLRYRRVAADPGGSTLPEKLASSVVDGSRSNTGELLASGKSSTTNLAAVAASQGQAFTGTSDCEEESERIIKRRTKELENEALMNDLARRTDHKRSMDSEECVGHVMAQQQLRQRLRQRQAQQESPVNSHVLGEKLAYQHQLMQNQEALGIGSGRKHGLGWQGPHSLEQV</sequence>
<keyword evidence="8 9" id="KW-0472">Membrane</keyword>
<dbReference type="Gene3D" id="3.30.565.10">
    <property type="entry name" value="Histidine kinase-like ATPase, C-terminal domain"/>
    <property type="match status" value="1"/>
</dbReference>
<dbReference type="InterPro" id="IPR005467">
    <property type="entry name" value="His_kinase_dom"/>
</dbReference>
<dbReference type="PROSITE" id="PS50109">
    <property type="entry name" value="HIS_KIN"/>
    <property type="match status" value="1"/>
</dbReference>
<dbReference type="InterPro" id="IPR050956">
    <property type="entry name" value="2C_system_His_kinase"/>
</dbReference>
<protein>
    <recommendedName>
        <fullName evidence="4">histidine kinase</fullName>
        <ecNumber evidence="4">2.7.13.3</ecNumber>
    </recommendedName>
</protein>
<evidence type="ECO:0000256" key="1">
    <source>
        <dbReference type="ARBA" id="ARBA00000085"/>
    </source>
</evidence>
<evidence type="ECO:0000256" key="9">
    <source>
        <dbReference type="SAM" id="Phobius"/>
    </source>
</evidence>
<dbReference type="SUPFAM" id="SSF55874">
    <property type="entry name" value="ATPase domain of HSP90 chaperone/DNA topoisomerase II/histidine kinase"/>
    <property type="match status" value="1"/>
</dbReference>
<evidence type="ECO:0000256" key="5">
    <source>
        <dbReference type="ARBA" id="ARBA00022553"/>
    </source>
</evidence>
<feature type="transmembrane region" description="Helical" evidence="9">
    <location>
        <begin position="48"/>
        <end position="73"/>
    </location>
</feature>